<dbReference type="AlphaFoldDB" id="A0A822A5T9"/>
<feature type="compositionally biased region" description="Low complexity" evidence="1">
    <location>
        <begin position="1"/>
        <end position="16"/>
    </location>
</feature>
<organism evidence="2 3">
    <name type="scientific">Rotaria socialis</name>
    <dbReference type="NCBI Taxonomy" id="392032"/>
    <lineage>
        <taxon>Eukaryota</taxon>
        <taxon>Metazoa</taxon>
        <taxon>Spiralia</taxon>
        <taxon>Gnathifera</taxon>
        <taxon>Rotifera</taxon>
        <taxon>Eurotatoria</taxon>
        <taxon>Bdelloidea</taxon>
        <taxon>Philodinida</taxon>
        <taxon>Philodinidae</taxon>
        <taxon>Rotaria</taxon>
    </lineage>
</organism>
<accession>A0A822A5T9</accession>
<dbReference type="Proteomes" id="UP000663848">
    <property type="component" value="Unassembled WGS sequence"/>
</dbReference>
<name>A0A822A5T9_9BILA</name>
<comment type="caution">
    <text evidence="2">The sequence shown here is derived from an EMBL/GenBank/DDBJ whole genome shotgun (WGS) entry which is preliminary data.</text>
</comment>
<sequence>MTTATSPKATSAPVATINAPSPMGK</sequence>
<evidence type="ECO:0000313" key="3">
    <source>
        <dbReference type="Proteomes" id="UP000663848"/>
    </source>
</evidence>
<proteinExistence type="predicted"/>
<protein>
    <submittedName>
        <fullName evidence="2">Uncharacterized protein</fullName>
    </submittedName>
</protein>
<feature type="non-terminal residue" evidence="2">
    <location>
        <position position="25"/>
    </location>
</feature>
<evidence type="ECO:0000313" key="2">
    <source>
        <dbReference type="EMBL" id="CAF4992613.1"/>
    </source>
</evidence>
<evidence type="ECO:0000256" key="1">
    <source>
        <dbReference type="SAM" id="MobiDB-lite"/>
    </source>
</evidence>
<dbReference type="EMBL" id="CAJOBR010030826">
    <property type="protein sequence ID" value="CAF4992613.1"/>
    <property type="molecule type" value="Genomic_DNA"/>
</dbReference>
<gene>
    <name evidence="2" type="ORF">QYT958_LOCUS37268</name>
</gene>
<feature type="region of interest" description="Disordered" evidence="1">
    <location>
        <begin position="1"/>
        <end position="25"/>
    </location>
</feature>
<reference evidence="2" key="1">
    <citation type="submission" date="2021-02" db="EMBL/GenBank/DDBJ databases">
        <authorList>
            <person name="Nowell W R."/>
        </authorList>
    </citation>
    <scope>NUCLEOTIDE SEQUENCE</scope>
</reference>